<comment type="subunit">
    <text evidence="3">Forms a membrane-associated complex with FtsE.</text>
</comment>
<dbReference type="Gene3D" id="3.30.70.3040">
    <property type="match status" value="1"/>
</dbReference>
<dbReference type="NCBIfam" id="TIGR00439">
    <property type="entry name" value="FtsX_Gneg"/>
    <property type="match status" value="1"/>
</dbReference>
<evidence type="ECO:0000256" key="4">
    <source>
        <dbReference type="ARBA" id="ARBA00021907"/>
    </source>
</evidence>
<evidence type="ECO:0000256" key="7">
    <source>
        <dbReference type="ARBA" id="ARBA00022618"/>
    </source>
</evidence>
<feature type="transmembrane region" description="Helical" evidence="13">
    <location>
        <begin position="296"/>
        <end position="316"/>
    </location>
</feature>
<organism evidence="16 17">
    <name type="scientific">Opacimonas viscosa</name>
    <dbReference type="NCBI Taxonomy" id="2961944"/>
    <lineage>
        <taxon>Bacteria</taxon>
        <taxon>Pseudomonadati</taxon>
        <taxon>Pseudomonadota</taxon>
        <taxon>Gammaproteobacteria</taxon>
        <taxon>Alteromonadales</taxon>
        <taxon>Alteromonadaceae</taxon>
        <taxon>Opacimonas</taxon>
    </lineage>
</organism>
<comment type="function">
    <text evidence="12">Part of the ABC transporter FtsEX involved in cellular division.</text>
</comment>
<evidence type="ECO:0000256" key="10">
    <source>
        <dbReference type="ARBA" id="ARBA00023136"/>
    </source>
</evidence>
<evidence type="ECO:0000256" key="3">
    <source>
        <dbReference type="ARBA" id="ARBA00011160"/>
    </source>
</evidence>
<dbReference type="GO" id="GO:0032153">
    <property type="term" value="C:cell division site"/>
    <property type="evidence" value="ECO:0007669"/>
    <property type="project" value="TreeGrafter"/>
</dbReference>
<name>A0AA42BLT7_9ALTE</name>
<evidence type="ECO:0000313" key="16">
    <source>
        <dbReference type="EMBL" id="MCP3429130.1"/>
    </source>
</evidence>
<keyword evidence="8 13" id="KW-0812">Transmembrane</keyword>
<protein>
    <recommendedName>
        <fullName evidence="4 12">Cell division protein FtsX</fullName>
    </recommendedName>
</protein>
<sequence length="326" mass="36146">MSLLFAGRKTAVTEHKVGIVQRFVMTVLNHFRQLLASLGELWRQPLASLMTIGVLGLSITLPSTLYLLVKNTEQVTAGWEQAGEISLYLKPNTSVAQAQQLRLAVSLFSEVEAAELVTADNALIEFEQASGLTNSLAYLDKNPLPHVILITPKASYVQPNAARTLVKKLERQTHVDFGKLDIEWLERLYATVSVARDVVWIVAILLCVSVVLIIGNTIRLNILSQREEIIIMKLVGATDNFIRFPFLYTGMWYGLLGGVLAWILIAFLLWWLQSGIANLANLYQTQFTLTGLDTTALGVILLLSIILGLLGSIISVQKHIKEIEPK</sequence>
<dbReference type="GO" id="GO:0005886">
    <property type="term" value="C:plasma membrane"/>
    <property type="evidence" value="ECO:0007669"/>
    <property type="project" value="UniProtKB-SubCell"/>
</dbReference>
<dbReference type="GO" id="GO:0051301">
    <property type="term" value="P:cell division"/>
    <property type="evidence" value="ECO:0007669"/>
    <property type="project" value="UniProtKB-KW"/>
</dbReference>
<comment type="caution">
    <text evidence="16">The sequence shown here is derived from an EMBL/GenBank/DDBJ whole genome shotgun (WGS) entry which is preliminary data.</text>
</comment>
<dbReference type="PIRSF" id="PIRSF003097">
    <property type="entry name" value="FtsX"/>
    <property type="match status" value="1"/>
</dbReference>
<keyword evidence="7 12" id="KW-0132">Cell division</keyword>
<dbReference type="AlphaFoldDB" id="A0AA42BLT7"/>
<evidence type="ECO:0000313" key="17">
    <source>
        <dbReference type="Proteomes" id="UP001165413"/>
    </source>
</evidence>
<keyword evidence="5 12" id="KW-1003">Cell membrane</keyword>
<accession>A0AA42BLT7</accession>
<gene>
    <name evidence="16" type="primary">ftsX</name>
    <name evidence="16" type="ORF">NLF92_09265</name>
</gene>
<dbReference type="Pfam" id="PF02687">
    <property type="entry name" value="FtsX"/>
    <property type="match status" value="1"/>
</dbReference>
<keyword evidence="9 13" id="KW-1133">Transmembrane helix</keyword>
<feature type="domain" description="ABC3 transporter permease C-terminal" evidence="14">
    <location>
        <begin position="201"/>
        <end position="318"/>
    </location>
</feature>
<proteinExistence type="inferred from homology"/>
<comment type="similarity">
    <text evidence="2 12">Belongs to the ABC-4 integral membrane protein family. FtsX subfamily.</text>
</comment>
<evidence type="ECO:0000256" key="13">
    <source>
        <dbReference type="SAM" id="Phobius"/>
    </source>
</evidence>
<evidence type="ECO:0000256" key="2">
    <source>
        <dbReference type="ARBA" id="ARBA00007379"/>
    </source>
</evidence>
<comment type="subcellular location">
    <subcellularLocation>
        <location evidence="1">Cell inner membrane</location>
        <topology evidence="1">Multi-pass membrane protein</topology>
    </subcellularLocation>
</comment>
<dbReference type="RefSeq" id="WP_254101119.1">
    <property type="nucleotide sequence ID" value="NZ_JANATA010000016.1"/>
</dbReference>
<evidence type="ECO:0000256" key="5">
    <source>
        <dbReference type="ARBA" id="ARBA00022475"/>
    </source>
</evidence>
<feature type="transmembrane region" description="Helical" evidence="13">
    <location>
        <begin position="252"/>
        <end position="272"/>
    </location>
</feature>
<evidence type="ECO:0000259" key="15">
    <source>
        <dbReference type="Pfam" id="PF18075"/>
    </source>
</evidence>
<evidence type="ECO:0000259" key="14">
    <source>
        <dbReference type="Pfam" id="PF02687"/>
    </source>
</evidence>
<evidence type="ECO:0000256" key="6">
    <source>
        <dbReference type="ARBA" id="ARBA00022519"/>
    </source>
</evidence>
<dbReference type="PANTHER" id="PTHR47755:SF1">
    <property type="entry name" value="CELL DIVISION PROTEIN FTSX"/>
    <property type="match status" value="1"/>
</dbReference>
<keyword evidence="6 12" id="KW-0997">Cell inner membrane</keyword>
<dbReference type="InterPro" id="IPR003838">
    <property type="entry name" value="ABC3_permease_C"/>
</dbReference>
<keyword evidence="10 12" id="KW-0472">Membrane</keyword>
<dbReference type="EMBL" id="JANATA010000016">
    <property type="protein sequence ID" value="MCP3429130.1"/>
    <property type="molecule type" value="Genomic_DNA"/>
</dbReference>
<dbReference type="InterPro" id="IPR040690">
    <property type="entry name" value="FtsX_ECD"/>
</dbReference>
<dbReference type="InterPro" id="IPR047590">
    <property type="entry name" value="FtsX_proteobact-type"/>
</dbReference>
<dbReference type="Proteomes" id="UP001165413">
    <property type="component" value="Unassembled WGS sequence"/>
</dbReference>
<evidence type="ECO:0000256" key="9">
    <source>
        <dbReference type="ARBA" id="ARBA00022989"/>
    </source>
</evidence>
<evidence type="ECO:0000256" key="1">
    <source>
        <dbReference type="ARBA" id="ARBA00004429"/>
    </source>
</evidence>
<keyword evidence="17" id="KW-1185">Reference proteome</keyword>
<dbReference type="Pfam" id="PF18075">
    <property type="entry name" value="FtsX_ECD"/>
    <property type="match status" value="1"/>
</dbReference>
<reference evidence="16" key="1">
    <citation type="submission" date="2022-07" db="EMBL/GenBank/DDBJ databases">
        <title>Characterization of the Novel Bacterium Alteromonas immobilis LMIT006 and Alteromonas gregis LMIT007.</title>
        <authorList>
            <person name="Lin X."/>
        </authorList>
    </citation>
    <scope>NUCLEOTIDE SEQUENCE</scope>
    <source>
        <strain evidence="16">LMIT007</strain>
    </source>
</reference>
<feature type="transmembrane region" description="Helical" evidence="13">
    <location>
        <begin position="198"/>
        <end position="218"/>
    </location>
</feature>
<dbReference type="PANTHER" id="PTHR47755">
    <property type="entry name" value="CELL DIVISION PROTEIN FTSX"/>
    <property type="match status" value="1"/>
</dbReference>
<evidence type="ECO:0000256" key="12">
    <source>
        <dbReference type="PIRNR" id="PIRNR003097"/>
    </source>
</evidence>
<evidence type="ECO:0000256" key="11">
    <source>
        <dbReference type="ARBA" id="ARBA00023306"/>
    </source>
</evidence>
<keyword evidence="11 12" id="KW-0131">Cell cycle</keyword>
<evidence type="ECO:0000256" key="8">
    <source>
        <dbReference type="ARBA" id="ARBA00022692"/>
    </source>
</evidence>
<dbReference type="InterPro" id="IPR004513">
    <property type="entry name" value="FtsX"/>
</dbReference>
<feature type="domain" description="FtsX extracellular" evidence="15">
    <location>
        <begin position="84"/>
        <end position="176"/>
    </location>
</feature>